<protein>
    <submittedName>
        <fullName evidence="4">Maltooligosyl trehalose synthase</fullName>
        <ecNumber evidence="4">5.4.99.15</ecNumber>
    </submittedName>
</protein>
<evidence type="ECO:0000256" key="1">
    <source>
        <dbReference type="SAM" id="MobiDB-lite"/>
    </source>
</evidence>
<sequence>MNAAPLPRATYRLQLREGVDFDTARRLVPYLAGLGISHLYLSPIFTAASGSTHGYDVTNPAEIDPCIGGRAGFEALAEAARAAGLGIILDIVPNHTAFHLENPWLRDVLRHGQDSRYARHFDIDWGKGRLVLPFLGQPFDEMLEAGAFRLEEGDEGPQLATEHFAVPMSQGTLPSEEMRRDPEAIRDAHAAQPWRLTHWEYERDGVTHRRFFNVTGLIGMRVEDEAVFEEMHALLFELLEKDLVQGIRLDHIDGLADPAAYLRRLRERVGDTPIWIEKILTGDETVPASWPIQGTTGYEAARAISRILTDADGLARLDESWRRETGREGSFHDALKTAKHEVIRQELAAELHQLIDMARTAVGPEDALEIGDEALREAIIALLVAFPRYRTYFAEGEAPSDEERALMDSVTAEAGEGLRTDATVKRIAGLITDPETPEERALQVRFQQVTGALLAKAHEDTAGFRWNRYIAANEVGADPDEPTITPEELSGWLQRRAPSEMTLTSTHDTKRSEDARMRLVAISHLPEAFLALWEHSEDVDGAHDIDPNLRWYILQTLLAMWEAGRGDIAERLGQHVEKAMREAKEVTTWTHQNQEAEADAQRFAKALALSWEGELPAGAGQLMARGEALSLAQAGLKLVMPGIPDIYQGTELGAFQLTDPDNRMAVDFRAVADLAIRGAPDCFEGELTLDEIPGAADSDGPDPEPAPDLDSFAGRKARLICHGLALRRRMPGFFEQAETRLETFGDGHLVLTRQSGEGRLELRIDRQGHGLPEAAREAERIWPRHEADLDAPVCIDWIAAAG</sequence>
<name>A0A1X6ZIN4_9RHOB</name>
<dbReference type="PANTHER" id="PTHR10357">
    <property type="entry name" value="ALPHA-AMYLASE FAMILY MEMBER"/>
    <property type="match status" value="1"/>
</dbReference>
<dbReference type="AlphaFoldDB" id="A0A1X6ZIN4"/>
<dbReference type="NCBIfam" id="TIGR02401">
    <property type="entry name" value="trehalose_TreY"/>
    <property type="match status" value="1"/>
</dbReference>
<evidence type="ECO:0000313" key="6">
    <source>
        <dbReference type="Proteomes" id="UP000240624"/>
    </source>
</evidence>
<dbReference type="InterPro" id="IPR017853">
    <property type="entry name" value="GH"/>
</dbReference>
<evidence type="ECO:0000313" key="5">
    <source>
        <dbReference type="Proteomes" id="UP000193495"/>
    </source>
</evidence>
<dbReference type="RefSeq" id="WP_085896731.1">
    <property type="nucleotide sequence ID" value="NZ_FWFY01000007.1"/>
</dbReference>
<dbReference type="Gene3D" id="1.10.10.470">
    <property type="entry name" value="Maltooligosyl trehalose synthase, domain 4"/>
    <property type="match status" value="1"/>
</dbReference>
<feature type="domain" description="Glycosyl hydrolase family 13 catalytic" evidence="2">
    <location>
        <begin position="8"/>
        <end position="677"/>
    </location>
</feature>
<keyword evidence="4" id="KW-0413">Isomerase</keyword>
<dbReference type="GO" id="GO:0030980">
    <property type="term" value="P:alpha-glucan catabolic process"/>
    <property type="evidence" value="ECO:0007669"/>
    <property type="project" value="TreeGrafter"/>
</dbReference>
<reference evidence="4 5" key="1">
    <citation type="submission" date="2017-03" db="EMBL/GenBank/DDBJ databases">
        <authorList>
            <person name="Afonso C.L."/>
            <person name="Miller P.J."/>
            <person name="Scott M.A."/>
            <person name="Spackman E."/>
            <person name="Goraichik I."/>
            <person name="Dimitrov K.M."/>
            <person name="Suarez D.L."/>
            <person name="Swayne D.E."/>
        </authorList>
    </citation>
    <scope>NUCLEOTIDE SEQUENCE [LARGE SCALE GENOMIC DNA]</scope>
    <source>
        <strain evidence="4 5">CECT 8367</strain>
    </source>
</reference>
<reference evidence="3 6" key="2">
    <citation type="submission" date="2018-03" db="EMBL/GenBank/DDBJ databases">
        <title>Genomic Encyclopedia of Archaeal and Bacterial Type Strains, Phase II (KMG-II): from individual species to whole genera.</title>
        <authorList>
            <person name="Goeker M."/>
        </authorList>
    </citation>
    <scope>NUCLEOTIDE SEQUENCE [LARGE SCALE GENOMIC DNA]</scope>
    <source>
        <strain evidence="3 6">DSM 29956</strain>
    </source>
</reference>
<dbReference type="Gene3D" id="3.20.20.80">
    <property type="entry name" value="Glycosidases"/>
    <property type="match status" value="1"/>
</dbReference>
<dbReference type="EC" id="5.4.99.15" evidence="4"/>
<dbReference type="EMBL" id="FWFY01000007">
    <property type="protein sequence ID" value="SLN52278.1"/>
    <property type="molecule type" value="Genomic_DNA"/>
</dbReference>
<dbReference type="Gene3D" id="1.10.150.200">
    <property type="entry name" value="Maltooligosyl trehalose synthase, domain 3"/>
    <property type="match status" value="1"/>
</dbReference>
<dbReference type="Gene3D" id="3.30.1590.10">
    <property type="entry name" value="Maltooligosyl trehalose synthase, domain 2"/>
    <property type="match status" value="1"/>
</dbReference>
<proteinExistence type="predicted"/>
<dbReference type="CDD" id="cd11336">
    <property type="entry name" value="AmyAc_MTSase"/>
    <property type="match status" value="1"/>
</dbReference>
<dbReference type="InterPro" id="IPR013797">
    <property type="entry name" value="Maltooligo_trehalose_synth_4"/>
</dbReference>
<dbReference type="InterPro" id="IPR012767">
    <property type="entry name" value="Trehalose_TreY"/>
</dbReference>
<dbReference type="GO" id="GO:0047470">
    <property type="term" value="F:(1,4)-alpha-D-glucan 1-alpha-D-glucosylmutase activity"/>
    <property type="evidence" value="ECO:0007669"/>
    <property type="project" value="UniProtKB-EC"/>
</dbReference>
<evidence type="ECO:0000313" key="4">
    <source>
        <dbReference type="EMBL" id="SLN52278.1"/>
    </source>
</evidence>
<dbReference type="SUPFAM" id="SSF51445">
    <property type="entry name" value="(Trans)glycosidases"/>
    <property type="match status" value="1"/>
</dbReference>
<evidence type="ECO:0000259" key="2">
    <source>
        <dbReference type="SMART" id="SM00642"/>
    </source>
</evidence>
<keyword evidence="6" id="KW-1185">Reference proteome</keyword>
<dbReference type="Proteomes" id="UP000240624">
    <property type="component" value="Unassembled WGS sequence"/>
</dbReference>
<dbReference type="Proteomes" id="UP000193495">
    <property type="component" value="Unassembled WGS sequence"/>
</dbReference>
<dbReference type="OrthoDB" id="9761577at2"/>
<gene>
    <name evidence="4" type="primary">treY</name>
    <name evidence="3" type="ORF">CLV79_10810</name>
    <name evidence="4" type="ORF">LOS8367_02391</name>
</gene>
<dbReference type="EMBL" id="PYGB01000008">
    <property type="protein sequence ID" value="PSK84844.1"/>
    <property type="molecule type" value="Genomic_DNA"/>
</dbReference>
<dbReference type="Pfam" id="PF00128">
    <property type="entry name" value="Alpha-amylase"/>
    <property type="match status" value="1"/>
</dbReference>
<dbReference type="InterPro" id="IPR006047">
    <property type="entry name" value="GH13_cat_dom"/>
</dbReference>
<evidence type="ECO:0000313" key="3">
    <source>
        <dbReference type="EMBL" id="PSK84844.1"/>
    </source>
</evidence>
<dbReference type="SMART" id="SM00642">
    <property type="entry name" value="Aamy"/>
    <property type="match status" value="1"/>
</dbReference>
<organism evidence="4 5">
    <name type="scientific">Limimaricola soesokkakensis</name>
    <dbReference type="NCBI Taxonomy" id="1343159"/>
    <lineage>
        <taxon>Bacteria</taxon>
        <taxon>Pseudomonadati</taxon>
        <taxon>Pseudomonadota</taxon>
        <taxon>Alphaproteobacteria</taxon>
        <taxon>Rhodobacterales</taxon>
        <taxon>Paracoccaceae</taxon>
        <taxon>Limimaricola</taxon>
    </lineage>
</organism>
<accession>A0A1X6ZIN4</accession>
<feature type="region of interest" description="Disordered" evidence="1">
    <location>
        <begin position="691"/>
        <end position="711"/>
    </location>
</feature>
<dbReference type="PANTHER" id="PTHR10357:SF216">
    <property type="entry name" value="MALTOOLIGOSYL TREHALOSE SYNTHASE-RELATED"/>
    <property type="match status" value="1"/>
</dbReference>
<dbReference type="GO" id="GO:0005992">
    <property type="term" value="P:trehalose biosynthetic process"/>
    <property type="evidence" value="ECO:0007669"/>
    <property type="project" value="TreeGrafter"/>
</dbReference>